<evidence type="ECO:0000313" key="4">
    <source>
        <dbReference type="Proteomes" id="UP000010552"/>
    </source>
</evidence>
<feature type="region of interest" description="Disordered" evidence="1">
    <location>
        <begin position="185"/>
        <end position="265"/>
    </location>
</feature>
<dbReference type="AlphaFoldDB" id="L5JYG0"/>
<dbReference type="GO" id="GO:0007140">
    <property type="term" value="P:male meiotic nuclear division"/>
    <property type="evidence" value="ECO:0007669"/>
    <property type="project" value="TreeGrafter"/>
</dbReference>
<feature type="region of interest" description="Disordered" evidence="1">
    <location>
        <begin position="432"/>
        <end position="500"/>
    </location>
</feature>
<evidence type="ECO:0000256" key="2">
    <source>
        <dbReference type="SAM" id="SignalP"/>
    </source>
</evidence>
<organism evidence="3 4">
    <name type="scientific">Pteropus alecto</name>
    <name type="common">Black flying fox</name>
    <dbReference type="NCBI Taxonomy" id="9402"/>
    <lineage>
        <taxon>Eukaryota</taxon>
        <taxon>Metazoa</taxon>
        <taxon>Chordata</taxon>
        <taxon>Craniata</taxon>
        <taxon>Vertebrata</taxon>
        <taxon>Euteleostomi</taxon>
        <taxon>Mammalia</taxon>
        <taxon>Eutheria</taxon>
        <taxon>Laurasiatheria</taxon>
        <taxon>Chiroptera</taxon>
        <taxon>Yinpterochiroptera</taxon>
        <taxon>Pteropodoidea</taxon>
        <taxon>Pteropodidae</taxon>
        <taxon>Pteropodinae</taxon>
        <taxon>Pteropus</taxon>
    </lineage>
</organism>
<evidence type="ECO:0000313" key="3">
    <source>
        <dbReference type="EMBL" id="ELK04360.1"/>
    </source>
</evidence>
<dbReference type="eggNOG" id="ENOG502QVM5">
    <property type="taxonomic scope" value="Eukaryota"/>
</dbReference>
<protein>
    <submittedName>
        <fullName evidence="3">Synaptonemal complex protein 2</fullName>
    </submittedName>
</protein>
<keyword evidence="2" id="KW-0732">Signal</keyword>
<accession>L5JYG0</accession>
<dbReference type="InterPro" id="IPR024835">
    <property type="entry name" value="SYCP2-like"/>
</dbReference>
<feature type="compositionally biased region" description="Basic residues" evidence="1">
    <location>
        <begin position="445"/>
        <end position="455"/>
    </location>
</feature>
<dbReference type="Proteomes" id="UP000010552">
    <property type="component" value="Unassembled WGS sequence"/>
</dbReference>
<proteinExistence type="predicted"/>
<name>L5JYG0_PTEAL</name>
<sequence length="500" mass="56593">MSHICKMVFCLAILKLSQNANKTRSPDYDLQVGIVEALCRMTTEKQRRELACHWFSMDFIANAFKGIKDSEFETDCRIFLNLVNGMLGDKRRVFTFPCLSAFLDEYEILVPESQASPLEELVNLKEKANSQKEFAKPPKHIKYSTQGDRKSSQLEVITPSKRKMSEASMIVPGADRYTVRSPILLTNTLTPRRRRIKSPLQMTSSAEKPGVSKTSENEVDNAASLKSGPSQGRNRGDDTDKHTETAKVAEKTENKDTDFPNQNFNELQDIPDLQAVGKIDKPALPGVLDNTCGNKMQSKWACWTPVTNIKLCHNQRASASSGDTFNQDIVINKKLTKQKSSSSISDDNSEEARKVEFKKEIMQHNKIGRAEVEVCKRNNQPLNYQHPEQNIENTKQSDWRIESETTFKSVLLNKRVEESLIYRKKYILSKDVTSAVRDKSPSPRKGAKNRRKSGKRLTSELNSWDSKQKKTGRRLRNCFRISPPSLPRAGSAETQAEQGA</sequence>
<dbReference type="EMBL" id="KB031072">
    <property type="protein sequence ID" value="ELK04360.1"/>
    <property type="molecule type" value="Genomic_DNA"/>
</dbReference>
<feature type="chain" id="PRO_5003968655" evidence="2">
    <location>
        <begin position="20"/>
        <end position="500"/>
    </location>
</feature>
<dbReference type="GO" id="GO:0000800">
    <property type="term" value="C:lateral element"/>
    <property type="evidence" value="ECO:0007669"/>
    <property type="project" value="TreeGrafter"/>
</dbReference>
<feature type="compositionally biased region" description="Basic and acidic residues" evidence="1">
    <location>
        <begin position="234"/>
        <end position="258"/>
    </location>
</feature>
<dbReference type="STRING" id="9402.L5JYG0"/>
<dbReference type="InParanoid" id="L5JYG0"/>
<dbReference type="PANTHER" id="PTHR15607">
    <property type="entry name" value="SYNAPTONEMAL COMPLEX PROTEIN-RELATED"/>
    <property type="match status" value="1"/>
</dbReference>
<gene>
    <name evidence="3" type="ORF">PAL_GLEAN10024614</name>
</gene>
<dbReference type="GO" id="GO:0000779">
    <property type="term" value="C:condensed chromosome, centromeric region"/>
    <property type="evidence" value="ECO:0007669"/>
    <property type="project" value="TreeGrafter"/>
</dbReference>
<reference evidence="4" key="1">
    <citation type="journal article" date="2013" name="Science">
        <title>Comparative analysis of bat genomes provides insight into the evolution of flight and immunity.</title>
        <authorList>
            <person name="Zhang G."/>
            <person name="Cowled C."/>
            <person name="Shi Z."/>
            <person name="Huang Z."/>
            <person name="Bishop-Lilly K.A."/>
            <person name="Fang X."/>
            <person name="Wynne J.W."/>
            <person name="Xiong Z."/>
            <person name="Baker M.L."/>
            <person name="Zhao W."/>
            <person name="Tachedjian M."/>
            <person name="Zhu Y."/>
            <person name="Zhou P."/>
            <person name="Jiang X."/>
            <person name="Ng J."/>
            <person name="Yang L."/>
            <person name="Wu L."/>
            <person name="Xiao J."/>
            <person name="Feng Y."/>
            <person name="Chen Y."/>
            <person name="Sun X."/>
            <person name="Zhang Y."/>
            <person name="Marsh G.A."/>
            <person name="Crameri G."/>
            <person name="Broder C.C."/>
            <person name="Frey K.G."/>
            <person name="Wang L.F."/>
            <person name="Wang J."/>
        </authorList>
    </citation>
    <scope>NUCLEOTIDE SEQUENCE [LARGE SCALE GENOMIC DNA]</scope>
</reference>
<feature type="region of interest" description="Disordered" evidence="1">
    <location>
        <begin position="129"/>
        <end position="161"/>
    </location>
</feature>
<dbReference type="GO" id="GO:0007143">
    <property type="term" value="P:female meiotic nuclear division"/>
    <property type="evidence" value="ECO:0007669"/>
    <property type="project" value="TreeGrafter"/>
</dbReference>
<dbReference type="PANTHER" id="PTHR15607:SF12">
    <property type="entry name" value="SYNAPTONEMAL COMPLEX PROTEIN 2"/>
    <property type="match status" value="1"/>
</dbReference>
<evidence type="ECO:0000256" key="1">
    <source>
        <dbReference type="SAM" id="MobiDB-lite"/>
    </source>
</evidence>
<keyword evidence="4" id="KW-1185">Reference proteome</keyword>
<feature type="signal peptide" evidence="2">
    <location>
        <begin position="1"/>
        <end position="19"/>
    </location>
</feature>